<dbReference type="NCBIfam" id="NF009466">
    <property type="entry name" value="PRK12826.1-2"/>
    <property type="match status" value="1"/>
</dbReference>
<dbReference type="SUPFAM" id="SSF51735">
    <property type="entry name" value="NAD(P)-binding Rossmann-fold domains"/>
    <property type="match status" value="1"/>
</dbReference>
<dbReference type="CDD" id="cd05333">
    <property type="entry name" value="BKR_SDR_c"/>
    <property type="match status" value="1"/>
</dbReference>
<dbReference type="FunFam" id="3.40.50.720:FF:000173">
    <property type="entry name" value="3-oxoacyl-[acyl-carrier protein] reductase"/>
    <property type="match status" value="1"/>
</dbReference>
<sequence length="244" mass="26962">MNKNKKTALITGANRGIGKEIAKKLINKGVQVIGTSTTKDGVKTIDDYLKGNGFGLVLNLKNTNSIAEKIKEIYQKKYSIDILINNAGIKQDNLLVKMKNKEWEDVIKTNLSSVFYLIKSIIRPMIKKRQGRIITISSVIAYIGNKGQVNYSASKSGLIGFHKSLALEVASKGITVNLVSPGFIKTRFTNTLDSVQYKKYLSNIPMKRLGKKEEIADAVIFLSSSKASYITGHTLHVNGGMYMI</sequence>
<feature type="binding site" evidence="14">
    <location>
        <begin position="12"/>
        <end position="15"/>
    </location>
    <ligand>
        <name>NADP(+)</name>
        <dbReference type="ChEBI" id="CHEBI:58349"/>
    </ligand>
</feature>
<comment type="function">
    <text evidence="1 15">Catalyzes the NADPH-dependent reduction of beta-ketoacyl-ACP substrates to beta-hydroxyacyl-ACP products, the first reductive step in the elongation cycle of fatty acid biosynthesis.</text>
</comment>
<comment type="subunit">
    <text evidence="4 15">Homotetramer.</text>
</comment>
<organism evidence="16 17">
    <name type="scientific">Buchnera aphidicola</name>
    <name type="common">Acyrthosiphon lactucae</name>
    <dbReference type="NCBI Taxonomy" id="1241832"/>
    <lineage>
        <taxon>Bacteria</taxon>
        <taxon>Pseudomonadati</taxon>
        <taxon>Pseudomonadota</taxon>
        <taxon>Gammaproteobacteria</taxon>
        <taxon>Enterobacterales</taxon>
        <taxon>Erwiniaceae</taxon>
        <taxon>Buchnera</taxon>
    </lineage>
</organism>
<feature type="active site" description="Proton acceptor" evidence="13">
    <location>
        <position position="151"/>
    </location>
</feature>
<evidence type="ECO:0000313" key="17">
    <source>
        <dbReference type="Proteomes" id="UP000298660"/>
    </source>
</evidence>
<reference evidence="16 17" key="2">
    <citation type="submission" date="2019-05" db="EMBL/GenBank/DDBJ databases">
        <title>Genome evolution of the obligate endosymbiont Buchnera aphidicola.</title>
        <authorList>
            <person name="Moran N.A."/>
        </authorList>
    </citation>
    <scope>NUCLEOTIDE SEQUENCE [LARGE SCALE GENOMIC DNA]</scope>
    <source>
        <strain evidence="16 17">Ala</strain>
    </source>
</reference>
<dbReference type="UniPathway" id="UPA00094"/>
<dbReference type="NCBIfam" id="TIGR01830">
    <property type="entry name" value="3oxo_ACP_reduc"/>
    <property type="match status" value="1"/>
</dbReference>
<dbReference type="Gene3D" id="3.40.50.720">
    <property type="entry name" value="NAD(P)-binding Rossmann-like Domain"/>
    <property type="match status" value="1"/>
</dbReference>
<comment type="similarity">
    <text evidence="3 15">Belongs to the short-chain dehydrogenases/reductases (SDR) family.</text>
</comment>
<comment type="catalytic activity">
    <reaction evidence="12 15">
        <text>a (3R)-hydroxyacyl-[ACP] + NADP(+) = a 3-oxoacyl-[ACP] + NADPH + H(+)</text>
        <dbReference type="Rhea" id="RHEA:17397"/>
        <dbReference type="Rhea" id="RHEA-COMP:9916"/>
        <dbReference type="Rhea" id="RHEA-COMP:9945"/>
        <dbReference type="ChEBI" id="CHEBI:15378"/>
        <dbReference type="ChEBI" id="CHEBI:57783"/>
        <dbReference type="ChEBI" id="CHEBI:58349"/>
        <dbReference type="ChEBI" id="CHEBI:78776"/>
        <dbReference type="ChEBI" id="CHEBI:78827"/>
        <dbReference type="EC" id="1.1.1.100"/>
    </reaction>
</comment>
<evidence type="ECO:0000256" key="13">
    <source>
        <dbReference type="PIRSR" id="PIRSR611284-1"/>
    </source>
</evidence>
<dbReference type="InterPro" id="IPR002347">
    <property type="entry name" value="SDR_fam"/>
</dbReference>
<keyword evidence="7" id="KW-0106">Calcium</keyword>
<proteinExistence type="inferred from homology"/>
<dbReference type="GO" id="GO:0006633">
    <property type="term" value="P:fatty acid biosynthetic process"/>
    <property type="evidence" value="ECO:0007669"/>
    <property type="project" value="UniProtKB-UniPathway"/>
</dbReference>
<gene>
    <name evidence="16" type="primary">fabG</name>
    <name evidence="16" type="ORF">D9V61_01790</name>
</gene>
<dbReference type="PRINTS" id="PR00080">
    <property type="entry name" value="SDRFAMILY"/>
</dbReference>
<dbReference type="InterPro" id="IPR020904">
    <property type="entry name" value="Sc_DH/Rdtase_CS"/>
</dbReference>
<dbReference type="EMBL" id="CP034891">
    <property type="protein sequence ID" value="QCI17746.1"/>
    <property type="molecule type" value="Genomic_DNA"/>
</dbReference>
<evidence type="ECO:0000256" key="2">
    <source>
        <dbReference type="ARBA" id="ARBA00005194"/>
    </source>
</evidence>
<keyword evidence="8 14" id="KW-0521">NADP</keyword>
<keyword evidence="6 15" id="KW-0276">Fatty acid metabolism</keyword>
<dbReference type="RefSeq" id="WP_158339532.1">
    <property type="nucleotide sequence ID" value="NZ_CP034891.1"/>
</dbReference>
<keyword evidence="9 15" id="KW-0560">Oxidoreductase</keyword>
<evidence type="ECO:0000256" key="7">
    <source>
        <dbReference type="ARBA" id="ARBA00022837"/>
    </source>
</evidence>
<feature type="binding site" evidence="14">
    <location>
        <position position="86"/>
    </location>
    <ligand>
        <name>NADP(+)</name>
        <dbReference type="ChEBI" id="CHEBI:58349"/>
    </ligand>
</feature>
<evidence type="ECO:0000313" key="16">
    <source>
        <dbReference type="EMBL" id="QCI17746.1"/>
    </source>
</evidence>
<protein>
    <recommendedName>
        <fullName evidence="15">3-oxoacyl-[acyl-carrier-protein] reductase</fullName>
        <ecNumber evidence="15">1.1.1.100</ecNumber>
    </recommendedName>
</protein>
<dbReference type="PRINTS" id="PR00081">
    <property type="entry name" value="GDHRDH"/>
</dbReference>
<dbReference type="GO" id="GO:0051287">
    <property type="term" value="F:NAD binding"/>
    <property type="evidence" value="ECO:0007669"/>
    <property type="project" value="UniProtKB-UniRule"/>
</dbReference>
<dbReference type="Proteomes" id="UP000298660">
    <property type="component" value="Chromosome"/>
</dbReference>
<evidence type="ECO:0000256" key="3">
    <source>
        <dbReference type="ARBA" id="ARBA00006484"/>
    </source>
</evidence>
<comment type="pathway">
    <text evidence="2 15">Lipid metabolism; fatty acid biosynthesis.</text>
</comment>
<evidence type="ECO:0000256" key="10">
    <source>
        <dbReference type="ARBA" id="ARBA00023098"/>
    </source>
</evidence>
<dbReference type="Pfam" id="PF13561">
    <property type="entry name" value="adh_short_C2"/>
    <property type="match status" value="1"/>
</dbReference>
<feature type="binding site" evidence="14">
    <location>
        <begin position="151"/>
        <end position="155"/>
    </location>
    <ligand>
        <name>NADP(+)</name>
        <dbReference type="ChEBI" id="CHEBI:58349"/>
    </ligand>
</feature>
<evidence type="ECO:0000256" key="6">
    <source>
        <dbReference type="ARBA" id="ARBA00022832"/>
    </source>
</evidence>
<evidence type="ECO:0000256" key="4">
    <source>
        <dbReference type="ARBA" id="ARBA00011881"/>
    </source>
</evidence>
<dbReference type="InterPro" id="IPR011284">
    <property type="entry name" value="3oxo_ACP_reduc"/>
</dbReference>
<evidence type="ECO:0000256" key="9">
    <source>
        <dbReference type="ARBA" id="ARBA00023002"/>
    </source>
</evidence>
<dbReference type="PANTHER" id="PTHR42879">
    <property type="entry name" value="3-OXOACYL-(ACYL-CARRIER-PROTEIN) REDUCTASE"/>
    <property type="match status" value="1"/>
</dbReference>
<evidence type="ECO:0000256" key="15">
    <source>
        <dbReference type="RuleBase" id="RU366074"/>
    </source>
</evidence>
<dbReference type="InterPro" id="IPR036291">
    <property type="entry name" value="NAD(P)-bd_dom_sf"/>
</dbReference>
<name>A0A4D6XLS8_9GAMM</name>
<feature type="binding site" evidence="14">
    <location>
        <position position="37"/>
    </location>
    <ligand>
        <name>NADP(+)</name>
        <dbReference type="ChEBI" id="CHEBI:58349"/>
    </ligand>
</feature>
<evidence type="ECO:0000256" key="12">
    <source>
        <dbReference type="ARBA" id="ARBA00048508"/>
    </source>
</evidence>
<dbReference type="OrthoDB" id="9804774at2"/>
<evidence type="ECO:0000256" key="5">
    <source>
        <dbReference type="ARBA" id="ARBA00022516"/>
    </source>
</evidence>
<dbReference type="InterPro" id="IPR050259">
    <property type="entry name" value="SDR"/>
</dbReference>
<evidence type="ECO:0000256" key="11">
    <source>
        <dbReference type="ARBA" id="ARBA00023160"/>
    </source>
</evidence>
<keyword evidence="5 15" id="KW-0444">Lipid biosynthesis</keyword>
<dbReference type="PANTHER" id="PTHR42879:SF2">
    <property type="entry name" value="3-OXOACYL-[ACYL-CARRIER-PROTEIN] REDUCTASE FABG"/>
    <property type="match status" value="1"/>
</dbReference>
<evidence type="ECO:0000256" key="14">
    <source>
        <dbReference type="PIRSR" id="PIRSR611284-2"/>
    </source>
</evidence>
<keyword evidence="11 15" id="KW-0275">Fatty acid biosynthesis</keyword>
<feature type="binding site" evidence="14">
    <location>
        <position position="184"/>
    </location>
    <ligand>
        <name>NADP(+)</name>
        <dbReference type="ChEBI" id="CHEBI:58349"/>
    </ligand>
</feature>
<reference evidence="16 17" key="1">
    <citation type="submission" date="2018-12" db="EMBL/GenBank/DDBJ databases">
        <authorList>
            <person name="Chong R.A."/>
        </authorList>
    </citation>
    <scope>NUCLEOTIDE SEQUENCE [LARGE SCALE GENOMIC DNA]</scope>
    <source>
        <strain evidence="16 17">Ala</strain>
    </source>
</reference>
<keyword evidence="10 15" id="KW-0443">Lipid metabolism</keyword>
<dbReference type="GO" id="GO:0004316">
    <property type="term" value="F:3-oxoacyl-[acyl-carrier-protein] reductase (NADPH) activity"/>
    <property type="evidence" value="ECO:0007669"/>
    <property type="project" value="UniProtKB-UniRule"/>
</dbReference>
<evidence type="ECO:0000256" key="8">
    <source>
        <dbReference type="ARBA" id="ARBA00022857"/>
    </source>
</evidence>
<accession>A0A4D6XLS8</accession>
<dbReference type="EC" id="1.1.1.100" evidence="15"/>
<evidence type="ECO:0000256" key="1">
    <source>
        <dbReference type="ARBA" id="ARBA00002607"/>
    </source>
</evidence>
<dbReference type="AlphaFoldDB" id="A0A4D6XLS8"/>
<dbReference type="PROSITE" id="PS00061">
    <property type="entry name" value="ADH_SHORT"/>
    <property type="match status" value="1"/>
</dbReference>